<dbReference type="InterPro" id="IPR036273">
    <property type="entry name" value="CRAL/TRIO_N_dom_sf"/>
</dbReference>
<dbReference type="EMBL" id="BGPR01005185">
    <property type="protein sequence ID" value="GBN07752.1"/>
    <property type="molecule type" value="Genomic_DNA"/>
</dbReference>
<evidence type="ECO:0000259" key="1">
    <source>
        <dbReference type="SMART" id="SM01100"/>
    </source>
</evidence>
<comment type="caution">
    <text evidence="2">The sequence shown here is derived from an EMBL/GenBank/DDBJ whole genome shotgun (WGS) entry which is preliminary data.</text>
</comment>
<dbReference type="PANTHER" id="PTHR10174:SF208">
    <property type="entry name" value="CRAL-TRIO DOMAIN-CONTAINING PROTEIN DDB_G0278031"/>
    <property type="match status" value="1"/>
</dbReference>
<proteinExistence type="predicted"/>
<dbReference type="AlphaFoldDB" id="A0A4Y2KZP4"/>
<dbReference type="PANTHER" id="PTHR10174">
    <property type="entry name" value="ALPHA-TOCOPHEROL TRANSFER PROTEIN-RELATED"/>
    <property type="match status" value="1"/>
</dbReference>
<dbReference type="InterPro" id="IPR011074">
    <property type="entry name" value="CRAL/TRIO_N_dom"/>
</dbReference>
<sequence length="109" mass="12403">MRKTTGQGESVPVSLLQGRKCPFREEPGFCPLLDDEFLLRFLRAKKFDVSRAFSTLTNYYAFKVRYSGVVTDFLPKDLRSVFETDKVFISPKRGPNGEGILISFIGKVM</sequence>
<reference evidence="2 3" key="1">
    <citation type="journal article" date="2019" name="Sci. Rep.">
        <title>Orb-weaving spider Araneus ventricosus genome elucidates the spidroin gene catalogue.</title>
        <authorList>
            <person name="Kono N."/>
            <person name="Nakamura H."/>
            <person name="Ohtoshi R."/>
            <person name="Moran D.A.P."/>
            <person name="Shinohara A."/>
            <person name="Yoshida Y."/>
            <person name="Fujiwara M."/>
            <person name="Mori M."/>
            <person name="Tomita M."/>
            <person name="Arakawa K."/>
        </authorList>
    </citation>
    <scope>NUCLEOTIDE SEQUENCE [LARGE SCALE GENOMIC DNA]</scope>
</reference>
<gene>
    <name evidence="2" type="ORF">AVEN_57881_1</name>
</gene>
<evidence type="ECO:0000313" key="3">
    <source>
        <dbReference type="Proteomes" id="UP000499080"/>
    </source>
</evidence>
<dbReference type="GO" id="GO:1902936">
    <property type="term" value="F:phosphatidylinositol bisphosphate binding"/>
    <property type="evidence" value="ECO:0007669"/>
    <property type="project" value="TreeGrafter"/>
</dbReference>
<name>A0A4Y2KZP4_ARAVE</name>
<feature type="domain" description="CRAL/TRIO N-terminal" evidence="1">
    <location>
        <begin position="34"/>
        <end position="59"/>
    </location>
</feature>
<keyword evidence="3" id="KW-1185">Reference proteome</keyword>
<protein>
    <recommendedName>
        <fullName evidence="1">CRAL/TRIO N-terminal domain-containing protein</fullName>
    </recommendedName>
</protein>
<dbReference type="Pfam" id="PF03765">
    <property type="entry name" value="CRAL_TRIO_N"/>
    <property type="match status" value="1"/>
</dbReference>
<dbReference type="GO" id="GO:0016020">
    <property type="term" value="C:membrane"/>
    <property type="evidence" value="ECO:0007669"/>
    <property type="project" value="TreeGrafter"/>
</dbReference>
<dbReference type="OrthoDB" id="6428558at2759"/>
<accession>A0A4Y2KZP4</accession>
<dbReference type="Proteomes" id="UP000499080">
    <property type="component" value="Unassembled WGS sequence"/>
</dbReference>
<dbReference type="Gene3D" id="1.10.8.20">
    <property type="entry name" value="N-terminal domain of phosphatidylinositol transfer protein sec14p"/>
    <property type="match status" value="1"/>
</dbReference>
<organism evidence="2 3">
    <name type="scientific">Araneus ventricosus</name>
    <name type="common">Orbweaver spider</name>
    <name type="synonym">Epeira ventricosa</name>
    <dbReference type="NCBI Taxonomy" id="182803"/>
    <lineage>
        <taxon>Eukaryota</taxon>
        <taxon>Metazoa</taxon>
        <taxon>Ecdysozoa</taxon>
        <taxon>Arthropoda</taxon>
        <taxon>Chelicerata</taxon>
        <taxon>Arachnida</taxon>
        <taxon>Araneae</taxon>
        <taxon>Araneomorphae</taxon>
        <taxon>Entelegynae</taxon>
        <taxon>Araneoidea</taxon>
        <taxon>Araneidae</taxon>
        <taxon>Araneus</taxon>
    </lineage>
</organism>
<evidence type="ECO:0000313" key="2">
    <source>
        <dbReference type="EMBL" id="GBN07752.1"/>
    </source>
</evidence>
<dbReference type="SUPFAM" id="SSF46938">
    <property type="entry name" value="CRAL/TRIO N-terminal domain"/>
    <property type="match status" value="1"/>
</dbReference>
<dbReference type="SMART" id="SM01100">
    <property type="entry name" value="CRAL_TRIO_N"/>
    <property type="match status" value="1"/>
</dbReference>